<dbReference type="InterPro" id="IPR018966">
    <property type="entry name" value="VTC_domain"/>
</dbReference>
<evidence type="ECO:0000256" key="6">
    <source>
        <dbReference type="SAM" id="MobiDB-lite"/>
    </source>
</evidence>
<evidence type="ECO:0000313" key="10">
    <source>
        <dbReference type="Proteomes" id="UP001498771"/>
    </source>
</evidence>
<evidence type="ECO:0000259" key="8">
    <source>
        <dbReference type="PROSITE" id="PS51382"/>
    </source>
</evidence>
<evidence type="ECO:0000256" key="1">
    <source>
        <dbReference type="ARBA" id="ARBA00004128"/>
    </source>
</evidence>
<dbReference type="Proteomes" id="UP001498771">
    <property type="component" value="Unassembled WGS sequence"/>
</dbReference>
<keyword evidence="3 7" id="KW-0812">Transmembrane</keyword>
<evidence type="ECO:0000256" key="3">
    <source>
        <dbReference type="ARBA" id="ARBA00022692"/>
    </source>
</evidence>
<name>A0ABR1F1C7_9ASCO</name>
<keyword evidence="4 7" id="KW-1133">Transmembrane helix</keyword>
<proteinExistence type="predicted"/>
<feature type="transmembrane region" description="Helical" evidence="7">
    <location>
        <begin position="737"/>
        <end position="755"/>
    </location>
</feature>
<dbReference type="Gene3D" id="3.20.100.30">
    <property type="entry name" value="VTC, catalytic tunnel domain"/>
    <property type="match status" value="1"/>
</dbReference>
<accession>A0ABR1F1C7</accession>
<feature type="domain" description="SPX" evidence="8">
    <location>
        <begin position="1"/>
        <end position="171"/>
    </location>
</feature>
<evidence type="ECO:0000256" key="7">
    <source>
        <dbReference type="SAM" id="Phobius"/>
    </source>
</evidence>
<dbReference type="EMBL" id="JBBJBU010000011">
    <property type="protein sequence ID" value="KAK7203615.1"/>
    <property type="molecule type" value="Genomic_DNA"/>
</dbReference>
<feature type="region of interest" description="Disordered" evidence="6">
    <location>
        <begin position="583"/>
        <end position="660"/>
    </location>
</feature>
<keyword evidence="2" id="KW-0926">Vacuole</keyword>
<gene>
    <name evidence="9" type="ORF">BZA70DRAFT_312269</name>
</gene>
<dbReference type="PANTHER" id="PTHR46140:SF2">
    <property type="entry name" value="VACUOLAR TRANSPORTER CHAPERONE 3 COMPLEX SUBUNIT 3-RELATED"/>
    <property type="match status" value="1"/>
</dbReference>
<feature type="compositionally biased region" description="Basic residues" evidence="6">
    <location>
        <begin position="645"/>
        <end position="658"/>
    </location>
</feature>
<evidence type="ECO:0000313" key="9">
    <source>
        <dbReference type="EMBL" id="KAK7203615.1"/>
    </source>
</evidence>
<dbReference type="PANTHER" id="PTHR46140">
    <property type="entry name" value="VACUOLAR TRANSPORTER CHAPERONE 1-RELATED"/>
    <property type="match status" value="1"/>
</dbReference>
<dbReference type="InterPro" id="IPR042267">
    <property type="entry name" value="VTC_sf"/>
</dbReference>
<organism evidence="9 10">
    <name type="scientific">Myxozyma melibiosi</name>
    <dbReference type="NCBI Taxonomy" id="54550"/>
    <lineage>
        <taxon>Eukaryota</taxon>
        <taxon>Fungi</taxon>
        <taxon>Dikarya</taxon>
        <taxon>Ascomycota</taxon>
        <taxon>Saccharomycotina</taxon>
        <taxon>Lipomycetes</taxon>
        <taxon>Lipomycetales</taxon>
        <taxon>Lipomycetaceae</taxon>
        <taxon>Myxozyma</taxon>
    </lineage>
</organism>
<dbReference type="InterPro" id="IPR004331">
    <property type="entry name" value="SPX_dom"/>
</dbReference>
<feature type="transmembrane region" description="Helical" evidence="7">
    <location>
        <begin position="708"/>
        <end position="725"/>
    </location>
</feature>
<comment type="subcellular location">
    <subcellularLocation>
        <location evidence="1">Vacuole membrane</location>
        <topology evidence="1">Multi-pass membrane protein</topology>
    </subcellularLocation>
</comment>
<dbReference type="CDD" id="cd14480">
    <property type="entry name" value="SPX_VTC2_like"/>
    <property type="match status" value="1"/>
</dbReference>
<reference evidence="9 10" key="1">
    <citation type="submission" date="2024-03" db="EMBL/GenBank/DDBJ databases">
        <title>Genome-scale model development and genomic sequencing of the oleaginous clade Lipomyces.</title>
        <authorList>
            <consortium name="Lawrence Berkeley National Laboratory"/>
            <person name="Czajka J.J."/>
            <person name="Han Y."/>
            <person name="Kim J."/>
            <person name="Mondo S.J."/>
            <person name="Hofstad B.A."/>
            <person name="Robles A."/>
            <person name="Haridas S."/>
            <person name="Riley R."/>
            <person name="LaButti K."/>
            <person name="Pangilinan J."/>
            <person name="Andreopoulos W."/>
            <person name="Lipzen A."/>
            <person name="Yan J."/>
            <person name="Wang M."/>
            <person name="Ng V."/>
            <person name="Grigoriev I.V."/>
            <person name="Spatafora J.W."/>
            <person name="Magnuson J.K."/>
            <person name="Baker S.E."/>
            <person name="Pomraning K.R."/>
        </authorList>
    </citation>
    <scope>NUCLEOTIDE SEQUENCE [LARGE SCALE GENOMIC DNA]</scope>
    <source>
        <strain evidence="9 10">Phaff 52-87</strain>
    </source>
</reference>
<evidence type="ECO:0000256" key="2">
    <source>
        <dbReference type="ARBA" id="ARBA00022554"/>
    </source>
</evidence>
<protein>
    <submittedName>
        <fullName evidence="9">VTC domain-containing protein</fullName>
    </submittedName>
</protein>
<dbReference type="Pfam" id="PF02656">
    <property type="entry name" value="DUF202"/>
    <property type="match status" value="1"/>
</dbReference>
<dbReference type="Pfam" id="PF09359">
    <property type="entry name" value="VTC"/>
    <property type="match status" value="1"/>
</dbReference>
<keyword evidence="5 7" id="KW-0472">Membrane</keyword>
<dbReference type="GeneID" id="90040493"/>
<sequence>MLFGVKLANEIYKPWSASYIDYERLKRLLKEDEDDDDVLLSRRQSKVSATKRAQAWTERDESTFVEALDAELEKVYAFESNKYADLKDKAAAADAIIHPPVGAPTGGGAPDAPAPQPAIEDLTDFERELDSIAAEAKELAKFTRLNYTGFFKIVKKHDRLYSQYSVRPLLQVRLAALPFNSENYSPILYKLSSLYEYLRVHKESVLLSSVPEVGLAMSQAPTASATTTFKSFKFWVHPENLMEVKTFILRRLPLLIYNPQASKILNMSTPDPTITTLYFDNPDFQLYLEKLESRETASSLRIRWYGKLNSHPEIFIERKFVDPEDKETVLEQRIPIKEKYVKPFIDGTYSMEKTIRKMRERNTPIADVERFEKVVSDIQSFIRSNNLQPVLRAVYSRTAFQIPDDDRVRISIDNDIDLIREDALDLSRPCRDPDDWHRHDIDDMGLEHPFKTIRKGEISRFPYAVLDVKVAMKTGDSKIRPSWIKDLMSSHLVKEAPKFSKFAHGISMLFDDEEYINVLPYWLSELEKDIRRDPEQAYAEELNRKKFGDDQPLSISLKQVTSPSGSPSRVASHSEAVSSLIAAVNEQPSRHGRTESISMRSFIDDEDREHQQLIGVASDDEEEEDESSSSEDDDDDPSPTVALLGRRRQKRKQGKSNGHKSWFTLRSRSKDFKLPPGVVRPKRLLTQSGTVMVEPKVWLANERTFNKWLQVTVLLSALTFGLYNAAGKYNYVAHRLAYAYFVLTLFTGCWGYGVYMHRVKAIQMRSGKHLDSPLGPIVVSLALLGAIVINYYLEE</sequence>
<feature type="compositionally biased region" description="Acidic residues" evidence="6">
    <location>
        <begin position="618"/>
        <end position="637"/>
    </location>
</feature>
<dbReference type="InterPro" id="IPR051572">
    <property type="entry name" value="VTC_Complex_Subunit"/>
</dbReference>
<evidence type="ECO:0000256" key="4">
    <source>
        <dbReference type="ARBA" id="ARBA00022989"/>
    </source>
</evidence>
<evidence type="ECO:0000256" key="5">
    <source>
        <dbReference type="ARBA" id="ARBA00023136"/>
    </source>
</evidence>
<dbReference type="InterPro" id="IPR003807">
    <property type="entry name" value="DUF202"/>
</dbReference>
<feature type="transmembrane region" description="Helical" evidence="7">
    <location>
        <begin position="775"/>
        <end position="793"/>
    </location>
</feature>
<comment type="caution">
    <text evidence="9">The sequence shown here is derived from an EMBL/GenBank/DDBJ whole genome shotgun (WGS) entry which is preliminary data.</text>
</comment>
<dbReference type="RefSeq" id="XP_064766648.1">
    <property type="nucleotide sequence ID" value="XM_064914981.1"/>
</dbReference>
<keyword evidence="10" id="KW-1185">Reference proteome</keyword>
<dbReference type="PROSITE" id="PS51382">
    <property type="entry name" value="SPX"/>
    <property type="match status" value="1"/>
</dbReference>